<organism evidence="1 2">
    <name type="scientific">Pseudomonas aeruginosa</name>
    <dbReference type="NCBI Taxonomy" id="287"/>
    <lineage>
        <taxon>Bacteria</taxon>
        <taxon>Pseudomonadati</taxon>
        <taxon>Pseudomonadota</taxon>
        <taxon>Gammaproteobacteria</taxon>
        <taxon>Pseudomonadales</taxon>
        <taxon>Pseudomonadaceae</taxon>
        <taxon>Pseudomonas</taxon>
    </lineage>
</organism>
<comment type="caution">
    <text evidence="1">The sequence shown here is derived from an EMBL/GenBank/DDBJ whole genome shotgun (WGS) entry which is preliminary data.</text>
</comment>
<reference evidence="1 2" key="1">
    <citation type="submission" date="2018-07" db="EMBL/GenBank/DDBJ databases">
        <title>Mechanisms of high-level aminoglycoside resistance among Gram-negative pathogens in Brazil.</title>
        <authorList>
            <person name="Ballaben A.S."/>
            <person name="Darini A.L.C."/>
            <person name="Doi Y."/>
        </authorList>
    </citation>
    <scope>NUCLEOTIDE SEQUENCE [LARGE SCALE GENOMIC DNA]</scope>
    <source>
        <strain evidence="1 2">B2-305</strain>
    </source>
</reference>
<feature type="non-terminal residue" evidence="1">
    <location>
        <position position="49"/>
    </location>
</feature>
<accession>A0A367LTJ9</accession>
<dbReference type="PANTHER" id="PTHR36931:SF1">
    <property type="entry name" value="UPF0153 PROTEIN YEIW"/>
    <property type="match status" value="1"/>
</dbReference>
<dbReference type="Proteomes" id="UP000253594">
    <property type="component" value="Unassembled WGS sequence"/>
</dbReference>
<dbReference type="EMBL" id="QORE01004140">
    <property type="protein sequence ID" value="RCI64045.1"/>
    <property type="molecule type" value="Genomic_DNA"/>
</dbReference>
<protein>
    <submittedName>
        <fullName evidence="1">YkgJ family cysteine cluster protein</fullName>
    </submittedName>
</protein>
<dbReference type="InterPro" id="IPR005358">
    <property type="entry name" value="Puta_zinc/iron-chelating_dom"/>
</dbReference>
<gene>
    <name evidence="1" type="ORF">DT376_45170</name>
</gene>
<dbReference type="Pfam" id="PF03692">
    <property type="entry name" value="CxxCxxCC"/>
    <property type="match status" value="1"/>
</dbReference>
<dbReference type="AlphaFoldDB" id="A0A367LTJ9"/>
<sequence length="49" mass="4951">MQCRAGCGACCIAPSISSPLPGMPAGKPAGVRCLHLDENHLCGLFGRPG</sequence>
<name>A0A367LTJ9_PSEAI</name>
<evidence type="ECO:0000313" key="2">
    <source>
        <dbReference type="Proteomes" id="UP000253594"/>
    </source>
</evidence>
<dbReference type="PANTHER" id="PTHR36931">
    <property type="entry name" value="UPF0153 PROTEIN YEIW"/>
    <property type="match status" value="1"/>
</dbReference>
<evidence type="ECO:0000313" key="1">
    <source>
        <dbReference type="EMBL" id="RCI64045.1"/>
    </source>
</evidence>
<proteinExistence type="predicted"/>
<dbReference type="InterPro" id="IPR052572">
    <property type="entry name" value="UPF0153_domain"/>
</dbReference>